<dbReference type="PANTHER" id="PTHR33018">
    <property type="entry name" value="OS10G0338966 PROTEIN-RELATED"/>
    <property type="match status" value="1"/>
</dbReference>
<evidence type="ECO:0000313" key="3">
    <source>
        <dbReference type="EMBL" id="KAJ3690053.1"/>
    </source>
</evidence>
<keyword evidence="4" id="KW-1185">Reference proteome</keyword>
<dbReference type="AlphaFoldDB" id="A0AAD5ZAS9"/>
<dbReference type="InterPro" id="IPR058352">
    <property type="entry name" value="DUF8039"/>
</dbReference>
<gene>
    <name evidence="3" type="ORF">LUZ61_019217</name>
</gene>
<sequence length="562" mass="63449">MSNPDENPVSGSNENPDDNATSNMDNQTSNSRRGKRSTTKCLKTLRKIAAGKTLSIKFHDKGQPEGDDAREFTSWCAFKTRDLIPLSYVRWNQVPKELKEDLFKSIAETWNLSPECPHKQKILTNCNNIWRGWKGRLNRKYKQNPQADAPEPWDIFNIAKEEWEAFDKYLESPTFAELSKKGRENATKKDMPHTLGSGGYLTVHKRWKEGEVVHGATSTISQEVDSRTYRWSRARASKNPQTGELHCKDAKVAAVIDTVIGKLKTGFQPNRQNDLLTSSIGTPEHSGRLRGYPVYSGVKQVFGKGTRKASHRYSNEEIERMLDEKVKAAREEMEQSFSRMLSQSQSQVVYDPILNQATLFHSQGSNNQPHPIPDYSLQGPKECLLLLPSEGSSTLVFVARAIVFPRTSSDETVHGEPLGEKDVRVQVLEVFDQFKNAPVPYPPPNADDLLGLFQGGVGNIVLTPISKISSFGIRKDARHRIALSRLAKVPKFQIDMIPCPRQPNFTDCGYYAMTSLRKILSHYAMTGEIVSAVQPEGKPYDEKELNETLDEFFSYLYRLVSC</sequence>
<dbReference type="InterPro" id="IPR038765">
    <property type="entry name" value="Papain-like_cys_pep_sf"/>
</dbReference>
<dbReference type="Proteomes" id="UP001210211">
    <property type="component" value="Unassembled WGS sequence"/>
</dbReference>
<organism evidence="3 4">
    <name type="scientific">Rhynchospora tenuis</name>
    <dbReference type="NCBI Taxonomy" id="198213"/>
    <lineage>
        <taxon>Eukaryota</taxon>
        <taxon>Viridiplantae</taxon>
        <taxon>Streptophyta</taxon>
        <taxon>Embryophyta</taxon>
        <taxon>Tracheophyta</taxon>
        <taxon>Spermatophyta</taxon>
        <taxon>Magnoliopsida</taxon>
        <taxon>Liliopsida</taxon>
        <taxon>Poales</taxon>
        <taxon>Cyperaceae</taxon>
        <taxon>Cyperoideae</taxon>
        <taxon>Rhynchosporeae</taxon>
        <taxon>Rhynchospora</taxon>
    </lineage>
</organism>
<feature type="domain" description="DUF8039" evidence="2">
    <location>
        <begin position="377"/>
        <end position="447"/>
    </location>
</feature>
<feature type="region of interest" description="Disordered" evidence="1">
    <location>
        <begin position="1"/>
        <end position="40"/>
    </location>
</feature>
<feature type="compositionally biased region" description="Polar residues" evidence="1">
    <location>
        <begin position="1"/>
        <end position="31"/>
    </location>
</feature>
<dbReference type="EMBL" id="JAMRDG010000002">
    <property type="protein sequence ID" value="KAJ3690053.1"/>
    <property type="molecule type" value="Genomic_DNA"/>
</dbReference>
<evidence type="ECO:0000259" key="2">
    <source>
        <dbReference type="Pfam" id="PF26133"/>
    </source>
</evidence>
<dbReference type="PANTHER" id="PTHR33018:SF37">
    <property type="entry name" value="TRANSPOSASE TNP1_EN_SPM-LIKE DOMAIN-CONTAINING PROTEIN"/>
    <property type="match status" value="1"/>
</dbReference>
<proteinExistence type="predicted"/>
<dbReference type="SUPFAM" id="SSF54001">
    <property type="entry name" value="Cysteine proteinases"/>
    <property type="match status" value="1"/>
</dbReference>
<name>A0AAD5ZAS9_9POAL</name>
<reference evidence="3 4" key="1">
    <citation type="journal article" date="2022" name="Cell">
        <title>Repeat-based holocentromeres influence genome architecture and karyotype evolution.</title>
        <authorList>
            <person name="Hofstatter P.G."/>
            <person name="Thangavel G."/>
            <person name="Lux T."/>
            <person name="Neumann P."/>
            <person name="Vondrak T."/>
            <person name="Novak P."/>
            <person name="Zhang M."/>
            <person name="Costa L."/>
            <person name="Castellani M."/>
            <person name="Scott A."/>
            <person name="Toegelov H."/>
            <person name="Fuchs J."/>
            <person name="Mata-Sucre Y."/>
            <person name="Dias Y."/>
            <person name="Vanzela A.L.L."/>
            <person name="Huettel B."/>
            <person name="Almeida C.C.S."/>
            <person name="Simkova H."/>
            <person name="Souza G."/>
            <person name="Pedrosa-Harand A."/>
            <person name="Macas J."/>
            <person name="Mayer K.F.X."/>
            <person name="Houben A."/>
            <person name="Marques A."/>
        </authorList>
    </citation>
    <scope>NUCLEOTIDE SEQUENCE [LARGE SCALE GENOMIC DNA]</scope>
    <source>
        <strain evidence="3">RhyTen1mFocal</strain>
    </source>
</reference>
<protein>
    <recommendedName>
        <fullName evidence="2">DUF8039 domain-containing protein</fullName>
    </recommendedName>
</protein>
<comment type="caution">
    <text evidence="3">The sequence shown here is derived from an EMBL/GenBank/DDBJ whole genome shotgun (WGS) entry which is preliminary data.</text>
</comment>
<evidence type="ECO:0000256" key="1">
    <source>
        <dbReference type="SAM" id="MobiDB-lite"/>
    </source>
</evidence>
<dbReference type="Pfam" id="PF26133">
    <property type="entry name" value="DUF8039"/>
    <property type="match status" value="1"/>
</dbReference>
<accession>A0AAD5ZAS9</accession>
<evidence type="ECO:0000313" key="4">
    <source>
        <dbReference type="Proteomes" id="UP001210211"/>
    </source>
</evidence>